<dbReference type="GO" id="GO:0051156">
    <property type="term" value="P:glucose 6-phosphate metabolic process"/>
    <property type="evidence" value="ECO:0007669"/>
    <property type="project" value="TreeGrafter"/>
</dbReference>
<dbReference type="AlphaFoldDB" id="A0A2S9KBQ8"/>
<dbReference type="InterPro" id="IPR035476">
    <property type="entry name" value="SIS_PGI_1"/>
</dbReference>
<dbReference type="UniPathway" id="UPA00109">
    <property type="reaction ID" value="UER00181"/>
</dbReference>
<name>A0A2S9KBQ8_9BURK</name>
<evidence type="ECO:0000313" key="10">
    <source>
        <dbReference type="Proteomes" id="UP000238326"/>
    </source>
</evidence>
<dbReference type="GO" id="GO:0006096">
    <property type="term" value="P:glycolytic process"/>
    <property type="evidence" value="ECO:0007669"/>
    <property type="project" value="UniProtKB-UniRule"/>
</dbReference>
<gene>
    <name evidence="7" type="primary">pgi</name>
    <name evidence="9" type="ORF">C6P61_14090</name>
</gene>
<dbReference type="InterPro" id="IPR018189">
    <property type="entry name" value="Phosphoglucose_isomerase_CS"/>
</dbReference>
<keyword evidence="4 7" id="KW-0324">Glycolysis</keyword>
<comment type="pathway">
    <text evidence="1 7 8">Carbohydrate degradation; glycolysis; D-glyceraldehyde 3-phosphate and glycerone phosphate from D-glucose: step 2/4.</text>
</comment>
<evidence type="ECO:0000256" key="1">
    <source>
        <dbReference type="ARBA" id="ARBA00004926"/>
    </source>
</evidence>
<dbReference type="Gene3D" id="3.40.50.10490">
    <property type="entry name" value="Glucose-6-phosphate isomerase like protein, domain 1"/>
    <property type="match status" value="2"/>
</dbReference>
<dbReference type="PROSITE" id="PS51463">
    <property type="entry name" value="P_GLUCOSE_ISOMERASE_3"/>
    <property type="match status" value="1"/>
</dbReference>
<evidence type="ECO:0000256" key="2">
    <source>
        <dbReference type="ARBA" id="ARBA00006604"/>
    </source>
</evidence>
<dbReference type="SUPFAM" id="SSF53697">
    <property type="entry name" value="SIS domain"/>
    <property type="match status" value="1"/>
</dbReference>
<keyword evidence="5 7" id="KW-0413">Isomerase</keyword>
<dbReference type="GO" id="GO:0006094">
    <property type="term" value="P:gluconeogenesis"/>
    <property type="evidence" value="ECO:0007669"/>
    <property type="project" value="UniProtKB-UniRule"/>
</dbReference>
<dbReference type="OrthoDB" id="140919at2"/>
<accession>A0A2S9KBQ8</accession>
<dbReference type="GO" id="GO:0097367">
    <property type="term" value="F:carbohydrate derivative binding"/>
    <property type="evidence" value="ECO:0007669"/>
    <property type="project" value="InterPro"/>
</dbReference>
<dbReference type="HAMAP" id="MF_00473">
    <property type="entry name" value="G6P_isomerase"/>
    <property type="match status" value="1"/>
</dbReference>
<dbReference type="NCBIfam" id="NF001211">
    <property type="entry name" value="PRK00179.1"/>
    <property type="match status" value="1"/>
</dbReference>
<feature type="active site" evidence="7">
    <location>
        <position position="479"/>
    </location>
</feature>
<dbReference type="EC" id="5.3.1.9" evidence="7"/>
<sequence>MQHPNTQRWQALSRKATEYANAFDLRQAFSNQPGRFAALSLKAPYLCADLSKNLWDTPILSELCSLAESKNLNSQREALLAGEVVNSTESRPALHAWLRMNHYQTAKPEWSRGLHDMLTVAERLRSDTELDDVVHIGIGGSGLGPEMALQALEPFKTCRQRIHVVSNLDGHDLHQTLQGLEPARTRFVVASKSWSTTETLRNARSAWNWCLAGGLQDPGNHFIAVTSRPERAAAMGMMQTLHMPEGVGGRFSLWSAVGLPLAVAIGAEGFRQLLQGAAEMDEHFAQAPLQSNLPVWLGLLDVWNSSFLRLTSRCVVPYHHGLRRLPAYLQQLEMESNGKRVDTQGQSLSYPTTAALWGEVGSNSQHAFFQWLHQGSQRVPTELLLVRHPAHDLDGHHDALLANGLGQAQALMLGAQASADQLAGHQDFPGNRPSTVLLLEELSPASLGALLALYEHRVFVAGLVWGINSFDQWGVELGKTLARDLETRLSTGDTVGLDASTAGLIAWVRGDQRVYI</sequence>
<dbReference type="PANTHER" id="PTHR11469:SF1">
    <property type="entry name" value="GLUCOSE-6-PHOSPHATE ISOMERASE"/>
    <property type="match status" value="1"/>
</dbReference>
<keyword evidence="10" id="KW-1185">Reference proteome</keyword>
<comment type="caution">
    <text evidence="9">The sequence shown here is derived from an EMBL/GenBank/DDBJ whole genome shotgun (WGS) entry which is preliminary data.</text>
</comment>
<dbReference type="Pfam" id="PF00342">
    <property type="entry name" value="PGI"/>
    <property type="match status" value="1"/>
</dbReference>
<dbReference type="PANTHER" id="PTHR11469">
    <property type="entry name" value="GLUCOSE-6-PHOSPHATE ISOMERASE"/>
    <property type="match status" value="1"/>
</dbReference>
<dbReference type="Proteomes" id="UP000238326">
    <property type="component" value="Unassembled WGS sequence"/>
</dbReference>
<comment type="catalytic activity">
    <reaction evidence="6 7 8">
        <text>alpha-D-glucose 6-phosphate = beta-D-fructose 6-phosphate</text>
        <dbReference type="Rhea" id="RHEA:11816"/>
        <dbReference type="ChEBI" id="CHEBI:57634"/>
        <dbReference type="ChEBI" id="CHEBI:58225"/>
        <dbReference type="EC" id="5.3.1.9"/>
    </reaction>
</comment>
<dbReference type="EMBL" id="PVLR01000044">
    <property type="protein sequence ID" value="PRD67805.1"/>
    <property type="molecule type" value="Genomic_DNA"/>
</dbReference>
<dbReference type="InterPro" id="IPR001672">
    <property type="entry name" value="G6P_Isomerase"/>
</dbReference>
<keyword evidence="3 7" id="KW-0312">Gluconeogenesis</keyword>
<dbReference type="InterPro" id="IPR035482">
    <property type="entry name" value="SIS_PGI_2"/>
</dbReference>
<dbReference type="UniPathway" id="UPA00138"/>
<dbReference type="CDD" id="cd05016">
    <property type="entry name" value="SIS_PGI_2"/>
    <property type="match status" value="1"/>
</dbReference>
<evidence type="ECO:0000256" key="6">
    <source>
        <dbReference type="ARBA" id="ARBA00029321"/>
    </source>
</evidence>
<dbReference type="GO" id="GO:0048029">
    <property type="term" value="F:monosaccharide binding"/>
    <property type="evidence" value="ECO:0007669"/>
    <property type="project" value="TreeGrafter"/>
</dbReference>
<feature type="active site" description="Proton donor" evidence="7">
    <location>
        <position position="335"/>
    </location>
</feature>
<comment type="function">
    <text evidence="7">Catalyzes the reversible isomerization of glucose-6-phosphate to fructose-6-phosphate.</text>
</comment>
<dbReference type="RefSeq" id="WP_105730571.1">
    <property type="nucleotide sequence ID" value="NZ_PVLR01000044.1"/>
</dbReference>
<evidence type="ECO:0000313" key="9">
    <source>
        <dbReference type="EMBL" id="PRD67805.1"/>
    </source>
</evidence>
<protein>
    <recommendedName>
        <fullName evidence="7">Glucose-6-phosphate isomerase</fullName>
        <shortName evidence="7">GPI</shortName>
        <ecNumber evidence="7">5.3.1.9</ecNumber>
    </recommendedName>
    <alternativeName>
        <fullName evidence="7">Phosphoglucose isomerase</fullName>
        <shortName evidence="7">PGI</shortName>
    </alternativeName>
    <alternativeName>
        <fullName evidence="7">Phosphohexose isomerase</fullName>
        <shortName evidence="7">PHI</shortName>
    </alternativeName>
</protein>
<proteinExistence type="inferred from homology"/>
<keyword evidence="7" id="KW-0963">Cytoplasm</keyword>
<evidence type="ECO:0000256" key="8">
    <source>
        <dbReference type="RuleBase" id="RU000612"/>
    </source>
</evidence>
<evidence type="ECO:0000256" key="7">
    <source>
        <dbReference type="HAMAP-Rule" id="MF_00473"/>
    </source>
</evidence>
<dbReference type="PRINTS" id="PR00662">
    <property type="entry name" value="G6PISOMERASE"/>
</dbReference>
<dbReference type="PROSITE" id="PS00765">
    <property type="entry name" value="P_GLUCOSE_ISOMERASE_1"/>
    <property type="match status" value="1"/>
</dbReference>
<evidence type="ECO:0000256" key="3">
    <source>
        <dbReference type="ARBA" id="ARBA00022432"/>
    </source>
</evidence>
<dbReference type="InterPro" id="IPR023096">
    <property type="entry name" value="G6P_Isomerase_C"/>
</dbReference>
<comment type="pathway">
    <text evidence="7">Carbohydrate biosynthesis; gluconeogenesis.</text>
</comment>
<comment type="subcellular location">
    <subcellularLocation>
        <location evidence="7">Cytoplasm</location>
    </subcellularLocation>
</comment>
<feature type="active site" evidence="7">
    <location>
        <position position="366"/>
    </location>
</feature>
<dbReference type="CDD" id="cd05015">
    <property type="entry name" value="SIS_PGI_1"/>
    <property type="match status" value="1"/>
</dbReference>
<evidence type="ECO:0000256" key="5">
    <source>
        <dbReference type="ARBA" id="ARBA00023235"/>
    </source>
</evidence>
<dbReference type="GO" id="GO:0005829">
    <property type="term" value="C:cytosol"/>
    <property type="evidence" value="ECO:0007669"/>
    <property type="project" value="TreeGrafter"/>
</dbReference>
<evidence type="ECO:0000256" key="4">
    <source>
        <dbReference type="ARBA" id="ARBA00023152"/>
    </source>
</evidence>
<organism evidence="9 10">
    <name type="scientific">Malikia spinosa</name>
    <dbReference type="NCBI Taxonomy" id="86180"/>
    <lineage>
        <taxon>Bacteria</taxon>
        <taxon>Pseudomonadati</taxon>
        <taxon>Pseudomonadota</taxon>
        <taxon>Betaproteobacteria</taxon>
        <taxon>Burkholderiales</taxon>
        <taxon>Comamonadaceae</taxon>
        <taxon>Malikia</taxon>
    </lineage>
</organism>
<dbReference type="PROSITE" id="PS00174">
    <property type="entry name" value="P_GLUCOSE_ISOMERASE_2"/>
    <property type="match status" value="1"/>
</dbReference>
<dbReference type="Gene3D" id="1.10.1390.10">
    <property type="match status" value="1"/>
</dbReference>
<dbReference type="InterPro" id="IPR046348">
    <property type="entry name" value="SIS_dom_sf"/>
</dbReference>
<reference evidence="9 10" key="1">
    <citation type="submission" date="2018-03" db="EMBL/GenBank/DDBJ databases">
        <title>Comparative genomics illustrates the genes involved in a hyperalkaliphilic mechanisms of Serpentinomonas isolated from highly-alkaline calcium-rich serpentinized springs.</title>
        <authorList>
            <person name="Suzuki S."/>
            <person name="Ishii S."/>
            <person name="Walworth N."/>
            <person name="Bird L."/>
            <person name="Kuenen J.G."/>
            <person name="Nealson K.H."/>
        </authorList>
    </citation>
    <scope>NUCLEOTIDE SEQUENCE [LARGE SCALE GENOMIC DNA]</scope>
    <source>
        <strain evidence="9 10">83</strain>
    </source>
</reference>
<comment type="similarity">
    <text evidence="2 7 8">Belongs to the GPI family.</text>
</comment>
<dbReference type="GO" id="GO:0004347">
    <property type="term" value="F:glucose-6-phosphate isomerase activity"/>
    <property type="evidence" value="ECO:0007669"/>
    <property type="project" value="UniProtKB-UniRule"/>
</dbReference>